<evidence type="ECO:0000313" key="2">
    <source>
        <dbReference type="Proteomes" id="UP000077315"/>
    </source>
</evidence>
<dbReference type="InterPro" id="IPR002591">
    <property type="entry name" value="Phosphodiest/P_Trfase"/>
</dbReference>
<dbReference type="AlphaFoldDB" id="A0A167JFJ3"/>
<accession>A0A167JFJ3</accession>
<dbReference type="Proteomes" id="UP000077315">
    <property type="component" value="Unassembled WGS sequence"/>
</dbReference>
<dbReference type="CDD" id="cd16018">
    <property type="entry name" value="Enpp"/>
    <property type="match status" value="1"/>
</dbReference>
<keyword evidence="2" id="KW-1185">Reference proteome</keyword>
<dbReference type="RefSeq" id="XP_018283936.1">
    <property type="nucleotide sequence ID" value="XM_018428699.1"/>
</dbReference>
<dbReference type="GeneID" id="28989605"/>
<evidence type="ECO:0000313" key="1">
    <source>
        <dbReference type="EMBL" id="OAD65896.1"/>
    </source>
</evidence>
<dbReference type="Gene3D" id="3.30.1360.180">
    <property type="match status" value="1"/>
</dbReference>
<dbReference type="InterPro" id="IPR017850">
    <property type="entry name" value="Alkaline_phosphatase_core_sf"/>
</dbReference>
<organism evidence="1 2">
    <name type="scientific">Phycomyces blakesleeanus (strain ATCC 8743b / DSM 1359 / FGSC 10004 / NBRC 33097 / NRRL 1555)</name>
    <dbReference type="NCBI Taxonomy" id="763407"/>
    <lineage>
        <taxon>Eukaryota</taxon>
        <taxon>Fungi</taxon>
        <taxon>Fungi incertae sedis</taxon>
        <taxon>Mucoromycota</taxon>
        <taxon>Mucoromycotina</taxon>
        <taxon>Mucoromycetes</taxon>
        <taxon>Mucorales</taxon>
        <taxon>Phycomycetaceae</taxon>
        <taxon>Phycomyces</taxon>
    </lineage>
</organism>
<dbReference type="Gene3D" id="3.40.720.10">
    <property type="entry name" value="Alkaline Phosphatase, subunit A"/>
    <property type="match status" value="1"/>
</dbReference>
<dbReference type="OrthoDB" id="415411at2759"/>
<dbReference type="EMBL" id="KV441007">
    <property type="protein sequence ID" value="OAD65896.1"/>
    <property type="molecule type" value="Genomic_DNA"/>
</dbReference>
<dbReference type="PANTHER" id="PTHR10151">
    <property type="entry name" value="ECTONUCLEOTIDE PYROPHOSPHATASE/PHOSPHODIESTERASE"/>
    <property type="match status" value="1"/>
</dbReference>
<dbReference type="GO" id="GO:0017111">
    <property type="term" value="F:ribonucleoside triphosphate phosphatase activity"/>
    <property type="evidence" value="ECO:0007669"/>
    <property type="project" value="TreeGrafter"/>
</dbReference>
<dbReference type="Pfam" id="PF01663">
    <property type="entry name" value="Phosphodiest"/>
    <property type="match status" value="1"/>
</dbReference>
<gene>
    <name evidence="1" type="ORF">PHYBLDRAFT_119641</name>
</gene>
<proteinExistence type="predicted"/>
<dbReference type="VEuPathDB" id="FungiDB:PHYBLDRAFT_119641"/>
<protein>
    <submittedName>
        <fullName evidence="1">Uncharacterized protein</fullName>
    </submittedName>
</protein>
<dbReference type="InParanoid" id="A0A167JFJ3"/>
<dbReference type="PANTHER" id="PTHR10151:SF120">
    <property type="entry name" value="BIS(5'-ADENOSYL)-TRIPHOSPHATASE"/>
    <property type="match status" value="1"/>
</dbReference>
<sequence length="419" mass="47483">MGVFVGGFVARAEQDTVYNNGTHGYNPTVIFISLDGVVNHDLHLSITPHISQLAKDGVQARWMTPSFPPITFPNHWSLVTGLYPETHGIVGNYFYDPQLNDSFNYKSPAQSWDGKWWGGEPIWITAEKQNLKSGVIMWPGCSSLLQGLRPTFEVPYSDYMSFDAKVDQTLDWLDLPLSERPQFVGVYVPNVDQAGHRYGPYANEANASIGRLLAGLEKRNLTEIVHVMVVSDHGMSQTDRSRLIYYEDGLTDEELSLIWSIEAYPSLAIRPPPCADQAEATEKLYRAFKRFQGHLERYNADHNAHFKVYKKEDIPERYHFRHHTRIPPLLVLPDPGWVLVTHEEYDPDHDDGEYSPQGVHGYDNLSPHSRAIFVGRGPLLENGLARPFWNVELYQVLTRILDIKPSANNGSLAGVLELE</sequence>
<dbReference type="GO" id="GO:0009141">
    <property type="term" value="P:nucleoside triphosphate metabolic process"/>
    <property type="evidence" value="ECO:0007669"/>
    <property type="project" value="TreeGrafter"/>
</dbReference>
<name>A0A167JFJ3_PHYB8</name>
<reference evidence="2" key="1">
    <citation type="submission" date="2015-06" db="EMBL/GenBank/DDBJ databases">
        <title>Expansion of signal transduction pathways in fungi by whole-genome duplication.</title>
        <authorList>
            <consortium name="DOE Joint Genome Institute"/>
            <person name="Corrochano L.M."/>
            <person name="Kuo A."/>
            <person name="Marcet-Houben M."/>
            <person name="Polaino S."/>
            <person name="Salamov A."/>
            <person name="Villalobos J.M."/>
            <person name="Alvarez M.I."/>
            <person name="Avalos J."/>
            <person name="Benito E.P."/>
            <person name="Benoit I."/>
            <person name="Burger G."/>
            <person name="Camino L.P."/>
            <person name="Canovas D."/>
            <person name="Cerda-Olmedo E."/>
            <person name="Cheng J.-F."/>
            <person name="Dominguez A."/>
            <person name="Elias M."/>
            <person name="Eslava A.P."/>
            <person name="Glaser F."/>
            <person name="Grimwood J."/>
            <person name="Gutierrez G."/>
            <person name="Heitman J."/>
            <person name="Henrissat B."/>
            <person name="Iturriaga E.A."/>
            <person name="Lang B.F."/>
            <person name="Lavin J.L."/>
            <person name="Lee S."/>
            <person name="Li W."/>
            <person name="Lindquist E."/>
            <person name="Lopez-Garcia S."/>
            <person name="Luque E.M."/>
            <person name="Marcos A.T."/>
            <person name="Martin J."/>
            <person name="McCluskey K."/>
            <person name="Medina H.R."/>
            <person name="Miralles-Duran A."/>
            <person name="Miyazaki A."/>
            <person name="Munoz-Torres E."/>
            <person name="Oguiza J.A."/>
            <person name="Ohm R."/>
            <person name="Olmedo M."/>
            <person name="Orejas M."/>
            <person name="Ortiz-Castellanos L."/>
            <person name="Pisabarro A.G."/>
            <person name="Rodriguez-Romero J."/>
            <person name="Ruiz-Herrera J."/>
            <person name="Ruiz-Vazquez R."/>
            <person name="Sanz C."/>
            <person name="Schackwitz W."/>
            <person name="Schmutz J."/>
            <person name="Shahriari M."/>
            <person name="Shelest E."/>
            <person name="Silva-Franco F."/>
            <person name="Soanes D."/>
            <person name="Syed K."/>
            <person name="Tagua V.G."/>
            <person name="Talbot N.J."/>
            <person name="Thon M."/>
            <person name="De vries R.P."/>
            <person name="Wiebenga A."/>
            <person name="Yadav J.S."/>
            <person name="Braun E.L."/>
            <person name="Baker S."/>
            <person name="Garre V."/>
            <person name="Horwitz B."/>
            <person name="Torres-Martinez S."/>
            <person name="Idnurm A."/>
            <person name="Herrera-Estrella A."/>
            <person name="Gabaldon T."/>
            <person name="Grigoriev I.V."/>
        </authorList>
    </citation>
    <scope>NUCLEOTIDE SEQUENCE [LARGE SCALE GENOMIC DNA]</scope>
    <source>
        <strain evidence="2">NRRL 1555(-)</strain>
    </source>
</reference>
<dbReference type="STRING" id="763407.A0A167JFJ3"/>
<dbReference type="GO" id="GO:0047429">
    <property type="term" value="F:nucleoside triphosphate diphosphatase activity"/>
    <property type="evidence" value="ECO:0007669"/>
    <property type="project" value="TreeGrafter"/>
</dbReference>
<dbReference type="SUPFAM" id="SSF53649">
    <property type="entry name" value="Alkaline phosphatase-like"/>
    <property type="match status" value="1"/>
</dbReference>